<name>A0A1I0K346_9FIRM</name>
<dbReference type="STRING" id="460384.SAMN05216313_1457"/>
<evidence type="ECO:0000256" key="7">
    <source>
        <dbReference type="ARBA" id="ARBA00023125"/>
    </source>
</evidence>
<dbReference type="SMART" id="SM00448">
    <property type="entry name" value="REC"/>
    <property type="match status" value="1"/>
</dbReference>
<dbReference type="Pfam" id="PF00072">
    <property type="entry name" value="Response_reg"/>
    <property type="match status" value="1"/>
</dbReference>
<organism evidence="13 14">
    <name type="scientific">Enterocloster lavalensis</name>
    <dbReference type="NCBI Taxonomy" id="460384"/>
    <lineage>
        <taxon>Bacteria</taxon>
        <taxon>Bacillati</taxon>
        <taxon>Bacillota</taxon>
        <taxon>Clostridia</taxon>
        <taxon>Lachnospirales</taxon>
        <taxon>Lachnospiraceae</taxon>
        <taxon>Enterocloster</taxon>
    </lineage>
</organism>
<comment type="function">
    <text evidence="9">May play the central regulatory role in sporulation. It may be an element of the effector pathway responsible for the activation of sporulation genes in response to nutritional stress. Spo0A may act in concert with spo0H (a sigma factor) to control the expression of some genes that are critical to the sporulation process.</text>
</comment>
<reference evidence="14" key="1">
    <citation type="submission" date="2016-10" db="EMBL/GenBank/DDBJ databases">
        <authorList>
            <person name="Varghese N."/>
            <person name="Submissions S."/>
        </authorList>
    </citation>
    <scope>NUCLEOTIDE SEQUENCE [LARGE SCALE GENOMIC DNA]</scope>
    <source>
        <strain evidence="14">NLAE-zl-G277</strain>
    </source>
</reference>
<keyword evidence="5" id="KW-0902">Two-component regulatory system</keyword>
<keyword evidence="3" id="KW-0963">Cytoplasm</keyword>
<dbReference type="SUPFAM" id="SSF52172">
    <property type="entry name" value="CheY-like"/>
    <property type="match status" value="1"/>
</dbReference>
<dbReference type="Gene3D" id="3.40.50.2300">
    <property type="match status" value="1"/>
</dbReference>
<evidence type="ECO:0000256" key="8">
    <source>
        <dbReference type="ARBA" id="ARBA00023163"/>
    </source>
</evidence>
<keyword evidence="7" id="KW-0238">DNA-binding</keyword>
<dbReference type="InterPro" id="IPR009057">
    <property type="entry name" value="Homeodomain-like_sf"/>
</dbReference>
<evidence type="ECO:0000256" key="10">
    <source>
        <dbReference type="PROSITE-ProRule" id="PRU00169"/>
    </source>
</evidence>
<dbReference type="InterPro" id="IPR011006">
    <property type="entry name" value="CheY-like_superfamily"/>
</dbReference>
<dbReference type="PROSITE" id="PS00041">
    <property type="entry name" value="HTH_ARAC_FAMILY_1"/>
    <property type="match status" value="1"/>
</dbReference>
<dbReference type="RefSeq" id="WP_092371067.1">
    <property type="nucleotide sequence ID" value="NZ_CABJCG010000020.1"/>
</dbReference>
<protein>
    <recommendedName>
        <fullName evidence="2">Stage 0 sporulation protein A homolog</fullName>
    </recommendedName>
</protein>
<evidence type="ECO:0000313" key="13">
    <source>
        <dbReference type="EMBL" id="SEU18055.1"/>
    </source>
</evidence>
<feature type="domain" description="HTH araC/xylS-type" evidence="11">
    <location>
        <begin position="145"/>
        <end position="242"/>
    </location>
</feature>
<dbReference type="Gene3D" id="1.10.10.60">
    <property type="entry name" value="Homeodomain-like"/>
    <property type="match status" value="2"/>
</dbReference>
<dbReference type="PROSITE" id="PS50110">
    <property type="entry name" value="RESPONSE_REGULATORY"/>
    <property type="match status" value="1"/>
</dbReference>
<dbReference type="GO" id="GO:0043565">
    <property type="term" value="F:sequence-specific DNA binding"/>
    <property type="evidence" value="ECO:0007669"/>
    <property type="project" value="InterPro"/>
</dbReference>
<evidence type="ECO:0000256" key="9">
    <source>
        <dbReference type="ARBA" id="ARBA00024867"/>
    </source>
</evidence>
<dbReference type="AlphaFoldDB" id="A0A1I0K346"/>
<keyword evidence="6" id="KW-0805">Transcription regulation</keyword>
<evidence type="ECO:0000256" key="3">
    <source>
        <dbReference type="ARBA" id="ARBA00022490"/>
    </source>
</evidence>
<evidence type="ECO:0000256" key="1">
    <source>
        <dbReference type="ARBA" id="ARBA00004496"/>
    </source>
</evidence>
<evidence type="ECO:0000256" key="5">
    <source>
        <dbReference type="ARBA" id="ARBA00023012"/>
    </source>
</evidence>
<dbReference type="InterPro" id="IPR051552">
    <property type="entry name" value="HptR"/>
</dbReference>
<evidence type="ECO:0000313" key="14">
    <source>
        <dbReference type="Proteomes" id="UP000198508"/>
    </source>
</evidence>
<dbReference type="InterPro" id="IPR020449">
    <property type="entry name" value="Tscrpt_reg_AraC-type_HTH"/>
</dbReference>
<comment type="subcellular location">
    <subcellularLocation>
        <location evidence="1">Cytoplasm</location>
    </subcellularLocation>
</comment>
<dbReference type="SUPFAM" id="SSF46689">
    <property type="entry name" value="Homeodomain-like"/>
    <property type="match status" value="2"/>
</dbReference>
<evidence type="ECO:0000259" key="12">
    <source>
        <dbReference type="PROSITE" id="PS50110"/>
    </source>
</evidence>
<dbReference type="Pfam" id="PF12833">
    <property type="entry name" value="HTH_18"/>
    <property type="match status" value="1"/>
</dbReference>
<accession>A0A1I0K346</accession>
<proteinExistence type="predicted"/>
<dbReference type="InterPro" id="IPR001789">
    <property type="entry name" value="Sig_transdc_resp-reg_receiver"/>
</dbReference>
<dbReference type="EMBL" id="FOIM01000045">
    <property type="protein sequence ID" value="SEU18055.1"/>
    <property type="molecule type" value="Genomic_DNA"/>
</dbReference>
<dbReference type="GeneID" id="93279345"/>
<dbReference type="PRINTS" id="PR00032">
    <property type="entry name" value="HTHARAC"/>
</dbReference>
<dbReference type="Proteomes" id="UP000198508">
    <property type="component" value="Unassembled WGS sequence"/>
</dbReference>
<evidence type="ECO:0000256" key="6">
    <source>
        <dbReference type="ARBA" id="ARBA00023015"/>
    </source>
</evidence>
<evidence type="ECO:0000256" key="2">
    <source>
        <dbReference type="ARBA" id="ARBA00018672"/>
    </source>
</evidence>
<dbReference type="GO" id="GO:0003700">
    <property type="term" value="F:DNA-binding transcription factor activity"/>
    <property type="evidence" value="ECO:0007669"/>
    <property type="project" value="InterPro"/>
</dbReference>
<dbReference type="PANTHER" id="PTHR42713:SF3">
    <property type="entry name" value="TRANSCRIPTIONAL REGULATORY PROTEIN HPTR"/>
    <property type="match status" value="1"/>
</dbReference>
<dbReference type="CDD" id="cd17536">
    <property type="entry name" value="REC_YesN-like"/>
    <property type="match status" value="1"/>
</dbReference>
<dbReference type="GO" id="GO:0005737">
    <property type="term" value="C:cytoplasm"/>
    <property type="evidence" value="ECO:0007669"/>
    <property type="project" value="UniProtKB-SubCell"/>
</dbReference>
<keyword evidence="8" id="KW-0804">Transcription</keyword>
<dbReference type="GO" id="GO:0000160">
    <property type="term" value="P:phosphorelay signal transduction system"/>
    <property type="evidence" value="ECO:0007669"/>
    <property type="project" value="UniProtKB-KW"/>
</dbReference>
<gene>
    <name evidence="13" type="ORF">SAMN05216313_1457</name>
</gene>
<evidence type="ECO:0000259" key="11">
    <source>
        <dbReference type="PROSITE" id="PS01124"/>
    </source>
</evidence>
<dbReference type="InterPro" id="IPR018060">
    <property type="entry name" value="HTH_AraC"/>
</dbReference>
<keyword evidence="4 10" id="KW-0597">Phosphoprotein</keyword>
<dbReference type="PROSITE" id="PS01124">
    <property type="entry name" value="HTH_ARAC_FAMILY_2"/>
    <property type="match status" value="1"/>
</dbReference>
<dbReference type="SMART" id="SM00342">
    <property type="entry name" value="HTH_ARAC"/>
    <property type="match status" value="1"/>
</dbReference>
<feature type="modified residue" description="4-aspartylphosphate" evidence="10">
    <location>
        <position position="55"/>
    </location>
</feature>
<dbReference type="PANTHER" id="PTHR42713">
    <property type="entry name" value="HISTIDINE KINASE-RELATED"/>
    <property type="match status" value="1"/>
</dbReference>
<keyword evidence="14" id="KW-1185">Reference proteome</keyword>
<dbReference type="InterPro" id="IPR018062">
    <property type="entry name" value="HTH_AraC-typ_CS"/>
</dbReference>
<sequence>MYQMIVVDDEAELREGISNYFPWESLNIRVTGIFENGRTAFAYLKAHPVDIVLTDIRMPFMDGLELIEKAKAVSPSTCYVILSGYREFEYAKKGLLLGVKDYILKPTKYSQIYEVFSRITAELDHSAAAERREENLPDAGRSVISSVKKYIRTHYAEVTLDGVAEYVHLNPYYLSTFFKQQTGEKFSDYVQRVKMEAAASLLERGGQNVKEVAEAVGYTNPNSFTRAFRQYYQCNPKDYRRMKQGL</sequence>
<evidence type="ECO:0000256" key="4">
    <source>
        <dbReference type="ARBA" id="ARBA00022553"/>
    </source>
</evidence>
<feature type="domain" description="Response regulatory" evidence="12">
    <location>
        <begin position="3"/>
        <end position="120"/>
    </location>
</feature>